<evidence type="ECO:0000259" key="1">
    <source>
        <dbReference type="PROSITE" id="PS51154"/>
    </source>
</evidence>
<dbReference type="NCBIfam" id="NF003163">
    <property type="entry name" value="PRK04143.1"/>
    <property type="match status" value="1"/>
</dbReference>
<dbReference type="Gene3D" id="3.40.220.10">
    <property type="entry name" value="Leucine Aminopeptidase, subunit E, domain 1"/>
    <property type="match status" value="1"/>
</dbReference>
<dbReference type="EMBL" id="NIBG01000004">
    <property type="protein sequence ID" value="PAB60142.1"/>
    <property type="molecule type" value="Genomic_DNA"/>
</dbReference>
<dbReference type="Proteomes" id="UP000216024">
    <property type="component" value="Unassembled WGS sequence"/>
</dbReference>
<feature type="domain" description="Macro" evidence="1">
    <location>
        <begin position="81"/>
        <end position="273"/>
    </location>
</feature>
<reference evidence="2 3" key="1">
    <citation type="submission" date="2017-06" db="EMBL/GenBank/DDBJ databases">
        <title>Draft genome sequence of anaerobic fermentative bacterium Anaeromicrobium sediminis DY2726D isolated from West Pacific Ocean sediments.</title>
        <authorList>
            <person name="Zeng X."/>
        </authorList>
    </citation>
    <scope>NUCLEOTIDE SEQUENCE [LARGE SCALE GENOMIC DNA]</scope>
    <source>
        <strain evidence="2 3">DY2726D</strain>
    </source>
</reference>
<comment type="caution">
    <text evidence="2">The sequence shown here is derived from an EMBL/GenBank/DDBJ whole genome shotgun (WGS) entry which is preliminary data.</text>
</comment>
<dbReference type="SUPFAM" id="SSF52949">
    <property type="entry name" value="Macro domain-like"/>
    <property type="match status" value="1"/>
</dbReference>
<proteinExistence type="predicted"/>
<dbReference type="PANTHER" id="PTHR11106:SF27">
    <property type="entry name" value="MACRO DOMAIN-CONTAINING PROTEIN"/>
    <property type="match status" value="1"/>
</dbReference>
<accession>A0A267ML53</accession>
<protein>
    <recommendedName>
        <fullName evidence="1">Macro domain-containing protein</fullName>
    </recommendedName>
</protein>
<dbReference type="SMART" id="SM00506">
    <property type="entry name" value="A1pp"/>
    <property type="match status" value="1"/>
</dbReference>
<dbReference type="Pfam" id="PF01661">
    <property type="entry name" value="Macro"/>
    <property type="match status" value="1"/>
</dbReference>
<dbReference type="InterPro" id="IPR043472">
    <property type="entry name" value="Macro_dom-like"/>
</dbReference>
<dbReference type="RefSeq" id="WP_095132419.1">
    <property type="nucleotide sequence ID" value="NZ_NIBG01000004.1"/>
</dbReference>
<name>A0A267ML53_9FIRM</name>
<dbReference type="CDD" id="cd02908">
    <property type="entry name" value="Macro_OAADPr_deacetylase"/>
    <property type="match status" value="1"/>
</dbReference>
<evidence type="ECO:0000313" key="2">
    <source>
        <dbReference type="EMBL" id="PAB60142.1"/>
    </source>
</evidence>
<sequence>MKKETLLNKLLSYFIAENNEMKIMDMPSDYIEKRRLLRVLMNIRIPQPIDSNILKLHDDFLLEETKEKNIVNPYELHTVAEDFNETKTPLLTKLVLWQGDITTIAVDAIVNAANSKMLGCFVPLHRCIDNAIHSAAGIELRLECNEIMEKQGFDEPTGHAKITKAYNLPSKYVLHTVGPIIYDNLSEEDCRLLASCYTSCLEKASEYDVIKTVAFCCISTGEFRFPKNIASKIAVETVCNWLKVNPNRFDRIIFNVFTREDYNEYARLFREYN</sequence>
<dbReference type="PANTHER" id="PTHR11106">
    <property type="entry name" value="GANGLIOSIDE INDUCED DIFFERENTIATION ASSOCIATED PROTEIN 2-RELATED"/>
    <property type="match status" value="1"/>
</dbReference>
<keyword evidence="3" id="KW-1185">Reference proteome</keyword>
<dbReference type="PROSITE" id="PS51154">
    <property type="entry name" value="MACRO"/>
    <property type="match status" value="1"/>
</dbReference>
<gene>
    <name evidence="2" type="ORF">CCE28_07160</name>
</gene>
<dbReference type="AlphaFoldDB" id="A0A267ML53"/>
<organism evidence="2 3">
    <name type="scientific">Anaeromicrobium sediminis</name>
    <dbReference type="NCBI Taxonomy" id="1478221"/>
    <lineage>
        <taxon>Bacteria</taxon>
        <taxon>Bacillati</taxon>
        <taxon>Bacillota</taxon>
        <taxon>Clostridia</taxon>
        <taxon>Peptostreptococcales</taxon>
        <taxon>Thermotaleaceae</taxon>
        <taxon>Anaeromicrobium</taxon>
    </lineage>
</organism>
<dbReference type="OrthoDB" id="6194521at2"/>
<evidence type="ECO:0000313" key="3">
    <source>
        <dbReference type="Proteomes" id="UP000216024"/>
    </source>
</evidence>
<dbReference type="InterPro" id="IPR002589">
    <property type="entry name" value="Macro_dom"/>
</dbReference>